<feature type="domain" description="Ion transport" evidence="15">
    <location>
        <begin position="718"/>
        <end position="896"/>
    </location>
</feature>
<dbReference type="SUPFAM" id="SSF48403">
    <property type="entry name" value="Ankyrin repeat"/>
    <property type="match status" value="2"/>
</dbReference>
<feature type="repeat" description="ANK" evidence="13">
    <location>
        <begin position="230"/>
        <end position="262"/>
    </location>
</feature>
<feature type="transmembrane region" description="Helical" evidence="14">
    <location>
        <begin position="649"/>
        <end position="671"/>
    </location>
</feature>
<reference evidence="16" key="1">
    <citation type="submission" date="2018-05" db="EMBL/GenBank/DDBJ databases">
        <authorList>
            <person name="Datahose"/>
        </authorList>
    </citation>
    <scope>NUCLEOTIDE SEQUENCE</scope>
</reference>
<feature type="repeat" description="ANK" evidence="13">
    <location>
        <begin position="538"/>
        <end position="570"/>
    </location>
</feature>
<feature type="transmembrane region" description="Helical" evidence="14">
    <location>
        <begin position="731"/>
        <end position="752"/>
    </location>
</feature>
<dbReference type="PROSITE" id="PS50297">
    <property type="entry name" value="ANK_REP_REGION"/>
    <property type="match status" value="8"/>
</dbReference>
<feature type="transmembrane region" description="Helical" evidence="14">
    <location>
        <begin position="798"/>
        <end position="820"/>
    </location>
</feature>
<keyword evidence="4 14" id="KW-0812">Transmembrane</keyword>
<evidence type="ECO:0000313" key="16">
    <source>
        <dbReference type="Ensembl" id="ENSACLP00000077274.1"/>
    </source>
</evidence>
<feature type="repeat" description="ANK" evidence="13">
    <location>
        <begin position="333"/>
        <end position="365"/>
    </location>
</feature>
<evidence type="ECO:0000313" key="17">
    <source>
        <dbReference type="Proteomes" id="UP000265100"/>
    </source>
</evidence>
<dbReference type="Pfam" id="PF12796">
    <property type="entry name" value="Ank_2"/>
    <property type="match status" value="6"/>
</dbReference>
<comment type="subcellular location">
    <subcellularLocation>
        <location evidence="1">Membrane</location>
        <topology evidence="1">Multi-pass membrane protein</topology>
    </subcellularLocation>
</comment>
<protein>
    <recommendedName>
        <fullName evidence="15">Ion transport domain-containing protein</fullName>
    </recommendedName>
</protein>
<dbReference type="InterPro" id="IPR052076">
    <property type="entry name" value="TRP_cation_channel"/>
</dbReference>
<sequence length="1045" mass="116302">MNFSRDVARQNSCYTYVIEDDDPGLANRNIFEVRGKNLLKKILKKSPEVLSEKDECGASPLHHAAAGGHITLIQFISTVTDAQVLNSCDEQGNVPLHWAVERNKAESCKALLDLGANPNILNTALLSPLHLAVSHGHSNLVLLSYSSTDCNLKGDLGNTPLMLACSLNNCEALSMLLKHGAKLCQQNKLGHFAMHAAAFAGAKKAMEVILKAGEELGHSAVCHMNYLDKTKSSPLHLAVRGGNIETIRLCIATGAKVDQQQNDRSTPLHLACTQGALEVIKLMLSSVERVEDIINLTDGACQTPLHRATIFDHTELAEYLISLGADINSTDCKGNSPLLLATSCGAWKTVALLLSKGANVNVRDKCGCNFLHLAILQPKGLKNLPEEVLQLNSVKALLSCEDNDGCTPLHYACRLGIHDSVKNMLGLSGQLGLACKSKDKKSALHFAAQYGRINTCHRLLESITDSRLLNEGDERGLTPLHLASKEGHTKVVQLLLQTHVVDYKGWTCLHHAASEGYTQTMDILLAANLKLLDKTDEDGNSALHIAARGGHVAAVRLLLARGAEIILNKNHTSFLHEALQNGRKDVVNAVIDCERCAEAVSLFNPESSQRCPILDMIEFLPETYKAMVQYNRIELLNHPVCKKYLAMKWVAYGSIAHVLNMFLYLLGLLPLTHLIVTLRPSVNTSDTGEHNIIMVPVSFTEVLMAVLLNLKKNPDFIHLVASKRWKYFMDYSNQSDWISAIFSILFVVPLMINAEGSLHWQAGAIAVLNSWVGFLLYLQRFEGVGIYVVMFGEIMKTLVRIVLLFFYLMLAFSLAFHALMLNQFNSVPLSVVQTFVMMVGELNYQNNFLDEYLNHRLPFGILTYFIFVVFVLFMPILLVNLMIGLAVGDIAEVQRNAALKRIAMQIDLHTALEDKLPYWFMKRVDKNSITIYPNHRCSRKFFYGEEETNEVWNHLQAKSKACTLIENELKKQKTRMKEMSCLLEKQHCLVKLIIQKMEIASEADEYDGPVNVRGSTWPALGQAKPSRETTSRWVPLMKAIEARRK</sequence>
<feature type="repeat" description="ANK" evidence="13">
    <location>
        <begin position="91"/>
        <end position="123"/>
    </location>
</feature>
<dbReference type="InterPro" id="IPR005821">
    <property type="entry name" value="Ion_trans_dom"/>
</dbReference>
<dbReference type="GeneTree" id="ENSGT00940000156118"/>
<dbReference type="Ensembl" id="ENSACLT00000095084.1">
    <property type="protein sequence ID" value="ENSACLP00000077274.1"/>
    <property type="gene ID" value="ENSACLG00000024893.2"/>
</dbReference>
<dbReference type="Pfam" id="PF00023">
    <property type="entry name" value="Ank"/>
    <property type="match status" value="1"/>
</dbReference>
<keyword evidence="3" id="KW-0716">Sensory transduction</keyword>
<keyword evidence="7 13" id="KW-0040">ANK repeat</keyword>
<dbReference type="PRINTS" id="PR01415">
    <property type="entry name" value="ANKYRIN"/>
</dbReference>
<evidence type="ECO:0000256" key="7">
    <source>
        <dbReference type="ARBA" id="ARBA00023043"/>
    </source>
</evidence>
<evidence type="ECO:0000256" key="12">
    <source>
        <dbReference type="ARBA" id="ARBA00036634"/>
    </source>
</evidence>
<evidence type="ECO:0000256" key="9">
    <source>
        <dbReference type="ARBA" id="ARBA00023136"/>
    </source>
</evidence>
<evidence type="ECO:0000259" key="15">
    <source>
        <dbReference type="Pfam" id="PF00520"/>
    </source>
</evidence>
<dbReference type="InterPro" id="IPR002110">
    <property type="entry name" value="Ankyrin_rpt"/>
</dbReference>
<keyword evidence="10" id="KW-0325">Glycoprotein</keyword>
<dbReference type="InterPro" id="IPR036770">
    <property type="entry name" value="Ankyrin_rpt-contain_sf"/>
</dbReference>
<reference evidence="16" key="2">
    <citation type="submission" date="2025-08" db="UniProtKB">
        <authorList>
            <consortium name="Ensembl"/>
        </authorList>
    </citation>
    <scope>IDENTIFICATION</scope>
</reference>
<evidence type="ECO:0000256" key="14">
    <source>
        <dbReference type="SAM" id="Phobius"/>
    </source>
</evidence>
<feature type="repeat" description="ANK" evidence="13">
    <location>
        <begin position="300"/>
        <end position="332"/>
    </location>
</feature>
<keyword evidence="9 14" id="KW-0472">Membrane</keyword>
<keyword evidence="5" id="KW-0677">Repeat</keyword>
<feature type="repeat" description="ANK" evidence="13">
    <location>
        <begin position="263"/>
        <end position="285"/>
    </location>
</feature>
<comment type="catalytic activity">
    <reaction evidence="12">
        <text>Ca(2+)(in) = Ca(2+)(out)</text>
        <dbReference type="Rhea" id="RHEA:29671"/>
        <dbReference type="ChEBI" id="CHEBI:29108"/>
    </reaction>
</comment>
<dbReference type="Pfam" id="PF00520">
    <property type="entry name" value="Ion_trans"/>
    <property type="match status" value="1"/>
</dbReference>
<reference evidence="16" key="3">
    <citation type="submission" date="2025-09" db="UniProtKB">
        <authorList>
            <consortium name="Ensembl"/>
        </authorList>
    </citation>
    <scope>IDENTIFICATION</scope>
</reference>
<dbReference type="SMART" id="SM00248">
    <property type="entry name" value="ANK"/>
    <property type="match status" value="14"/>
</dbReference>
<keyword evidence="8" id="KW-0406">Ion transport</keyword>
<dbReference type="PANTHER" id="PTHR47143">
    <property type="entry name" value="TRANSIENT RECEPTOR POTENTIAL CATION CHANNEL PROTEIN PAINLESS"/>
    <property type="match status" value="1"/>
</dbReference>
<evidence type="ECO:0000256" key="3">
    <source>
        <dbReference type="ARBA" id="ARBA00022606"/>
    </source>
</evidence>
<evidence type="ECO:0000256" key="4">
    <source>
        <dbReference type="ARBA" id="ARBA00022692"/>
    </source>
</evidence>
<dbReference type="Gene3D" id="1.25.40.20">
    <property type="entry name" value="Ankyrin repeat-containing domain"/>
    <property type="match status" value="5"/>
</dbReference>
<dbReference type="GO" id="GO:1902495">
    <property type="term" value="C:transmembrane transporter complex"/>
    <property type="evidence" value="ECO:0007669"/>
    <property type="project" value="TreeGrafter"/>
</dbReference>
<evidence type="ECO:0000256" key="5">
    <source>
        <dbReference type="ARBA" id="ARBA00022737"/>
    </source>
</evidence>
<dbReference type="GO" id="GO:0005216">
    <property type="term" value="F:monoatomic ion channel activity"/>
    <property type="evidence" value="ECO:0007669"/>
    <property type="project" value="InterPro"/>
</dbReference>
<evidence type="ECO:0000256" key="11">
    <source>
        <dbReference type="ARBA" id="ARBA00023303"/>
    </source>
</evidence>
<feature type="transmembrane region" description="Helical" evidence="14">
    <location>
        <begin position="861"/>
        <end position="887"/>
    </location>
</feature>
<keyword evidence="17" id="KW-1185">Reference proteome</keyword>
<accession>A0AAX7V6T9</accession>
<dbReference type="PANTHER" id="PTHR47143:SF1">
    <property type="entry name" value="ION_TRANS DOMAIN-CONTAINING PROTEIN"/>
    <property type="match status" value="1"/>
</dbReference>
<evidence type="ECO:0000256" key="6">
    <source>
        <dbReference type="ARBA" id="ARBA00022989"/>
    </source>
</evidence>
<evidence type="ECO:0000256" key="2">
    <source>
        <dbReference type="ARBA" id="ARBA00022448"/>
    </source>
</evidence>
<keyword evidence="2" id="KW-0813">Transport</keyword>
<evidence type="ECO:0000256" key="1">
    <source>
        <dbReference type="ARBA" id="ARBA00004141"/>
    </source>
</evidence>
<name>A0AAX7V6T9_ASTCA</name>
<feature type="repeat" description="ANK" evidence="13">
    <location>
        <begin position="156"/>
        <end position="188"/>
    </location>
</feature>
<feature type="transmembrane region" description="Helical" evidence="14">
    <location>
        <begin position="758"/>
        <end position="778"/>
    </location>
</feature>
<evidence type="ECO:0000256" key="8">
    <source>
        <dbReference type="ARBA" id="ARBA00023065"/>
    </source>
</evidence>
<dbReference type="Gene3D" id="1.10.287.70">
    <property type="match status" value="1"/>
</dbReference>
<organism evidence="16 17">
    <name type="scientific">Astatotilapia calliptera</name>
    <name type="common">Eastern happy</name>
    <name type="synonym">Chromis callipterus</name>
    <dbReference type="NCBI Taxonomy" id="8154"/>
    <lineage>
        <taxon>Eukaryota</taxon>
        <taxon>Metazoa</taxon>
        <taxon>Chordata</taxon>
        <taxon>Craniata</taxon>
        <taxon>Vertebrata</taxon>
        <taxon>Euteleostomi</taxon>
        <taxon>Actinopterygii</taxon>
        <taxon>Neopterygii</taxon>
        <taxon>Teleostei</taxon>
        <taxon>Neoteleostei</taxon>
        <taxon>Acanthomorphata</taxon>
        <taxon>Ovalentaria</taxon>
        <taxon>Cichlomorphae</taxon>
        <taxon>Cichliformes</taxon>
        <taxon>Cichlidae</taxon>
        <taxon>African cichlids</taxon>
        <taxon>Pseudocrenilabrinae</taxon>
        <taxon>Haplochromini</taxon>
        <taxon>Astatotilapia</taxon>
    </lineage>
</organism>
<evidence type="ECO:0000256" key="13">
    <source>
        <dbReference type="PROSITE-ProRule" id="PRU00023"/>
    </source>
</evidence>
<feature type="repeat" description="ANK" evidence="13">
    <location>
        <begin position="475"/>
        <end position="497"/>
    </location>
</feature>
<keyword evidence="6 14" id="KW-1133">Transmembrane helix</keyword>
<dbReference type="AlphaFoldDB" id="A0AAX7V6T9"/>
<evidence type="ECO:0000256" key="10">
    <source>
        <dbReference type="ARBA" id="ARBA00023180"/>
    </source>
</evidence>
<dbReference type="Proteomes" id="UP000265100">
    <property type="component" value="Chromosome 9"/>
</dbReference>
<keyword evidence="11" id="KW-0407">Ion channel</keyword>
<proteinExistence type="predicted"/>
<dbReference type="PROSITE" id="PS50088">
    <property type="entry name" value="ANK_REPEAT"/>
    <property type="match status" value="8"/>
</dbReference>